<dbReference type="InterPro" id="IPR013320">
    <property type="entry name" value="ConA-like_dom_sf"/>
</dbReference>
<evidence type="ECO:0000313" key="4">
    <source>
        <dbReference type="Proteomes" id="UP001221898"/>
    </source>
</evidence>
<evidence type="ECO:0000259" key="2">
    <source>
        <dbReference type="Pfam" id="PF13765"/>
    </source>
</evidence>
<evidence type="ECO:0000256" key="1">
    <source>
        <dbReference type="SAM" id="MobiDB-lite"/>
    </source>
</evidence>
<dbReference type="Proteomes" id="UP001221898">
    <property type="component" value="Unassembled WGS sequence"/>
</dbReference>
<name>A0AAD7R9E8_9TELE</name>
<feature type="compositionally biased region" description="Basic and acidic residues" evidence="1">
    <location>
        <begin position="35"/>
        <end position="46"/>
    </location>
</feature>
<dbReference type="InterPro" id="IPR043136">
    <property type="entry name" value="B30.2/SPRY_sf"/>
</dbReference>
<evidence type="ECO:0000313" key="3">
    <source>
        <dbReference type="EMBL" id="KAJ8371937.1"/>
    </source>
</evidence>
<organism evidence="3 4">
    <name type="scientific">Aldrovandia affinis</name>
    <dbReference type="NCBI Taxonomy" id="143900"/>
    <lineage>
        <taxon>Eukaryota</taxon>
        <taxon>Metazoa</taxon>
        <taxon>Chordata</taxon>
        <taxon>Craniata</taxon>
        <taxon>Vertebrata</taxon>
        <taxon>Euteleostomi</taxon>
        <taxon>Actinopterygii</taxon>
        <taxon>Neopterygii</taxon>
        <taxon>Teleostei</taxon>
        <taxon>Notacanthiformes</taxon>
        <taxon>Halosauridae</taxon>
        <taxon>Aldrovandia</taxon>
    </lineage>
</organism>
<dbReference type="Pfam" id="PF13765">
    <property type="entry name" value="PRY"/>
    <property type="match status" value="1"/>
</dbReference>
<feature type="domain" description="SPRY-associated" evidence="2">
    <location>
        <begin position="19"/>
        <end position="47"/>
    </location>
</feature>
<protein>
    <recommendedName>
        <fullName evidence="2">SPRY-associated domain-containing protein</fullName>
    </recommendedName>
</protein>
<feature type="region of interest" description="Disordered" evidence="1">
    <location>
        <begin position="34"/>
        <end position="92"/>
    </location>
</feature>
<reference evidence="3" key="1">
    <citation type="journal article" date="2023" name="Science">
        <title>Genome structures resolve the early diversification of teleost fishes.</title>
        <authorList>
            <person name="Parey E."/>
            <person name="Louis A."/>
            <person name="Montfort J."/>
            <person name="Bouchez O."/>
            <person name="Roques C."/>
            <person name="Iampietro C."/>
            <person name="Lluch J."/>
            <person name="Castinel A."/>
            <person name="Donnadieu C."/>
            <person name="Desvignes T."/>
            <person name="Floi Bucao C."/>
            <person name="Jouanno E."/>
            <person name="Wen M."/>
            <person name="Mejri S."/>
            <person name="Dirks R."/>
            <person name="Jansen H."/>
            <person name="Henkel C."/>
            <person name="Chen W.J."/>
            <person name="Zahm M."/>
            <person name="Cabau C."/>
            <person name="Klopp C."/>
            <person name="Thompson A.W."/>
            <person name="Robinson-Rechavi M."/>
            <person name="Braasch I."/>
            <person name="Lecointre G."/>
            <person name="Bobe J."/>
            <person name="Postlethwait J.H."/>
            <person name="Berthelot C."/>
            <person name="Roest Crollius H."/>
            <person name="Guiguen Y."/>
        </authorList>
    </citation>
    <scope>NUCLEOTIDE SEQUENCE</scope>
    <source>
        <strain evidence="3">NC1722</strain>
    </source>
</reference>
<gene>
    <name evidence="3" type="ORF">AAFF_G00298490</name>
</gene>
<dbReference type="SUPFAM" id="SSF49899">
    <property type="entry name" value="Concanavalin A-like lectins/glucanases"/>
    <property type="match status" value="1"/>
</dbReference>
<keyword evidence="4" id="KW-1185">Reference proteome</keyword>
<accession>A0AAD7R9E8</accession>
<sequence>MSQTEPRTREDFLQYSCQLTLDPNTANKELCLSEGNREGGTRHEQQRQCSKLQLATAADSTSALTSRPSRRLEPPPQRLPSPLRGLSLSELN</sequence>
<dbReference type="Gene3D" id="2.60.120.920">
    <property type="match status" value="1"/>
</dbReference>
<proteinExistence type="predicted"/>
<feature type="compositionally biased region" description="Low complexity" evidence="1">
    <location>
        <begin position="52"/>
        <end position="67"/>
    </location>
</feature>
<comment type="caution">
    <text evidence="3">The sequence shown here is derived from an EMBL/GenBank/DDBJ whole genome shotgun (WGS) entry which is preliminary data.</text>
</comment>
<feature type="compositionally biased region" description="Low complexity" evidence="1">
    <location>
        <begin position="80"/>
        <end position="92"/>
    </location>
</feature>
<dbReference type="EMBL" id="JAINUG010000423">
    <property type="protein sequence ID" value="KAJ8371937.1"/>
    <property type="molecule type" value="Genomic_DNA"/>
</dbReference>
<dbReference type="AlphaFoldDB" id="A0AAD7R9E8"/>
<dbReference type="InterPro" id="IPR006574">
    <property type="entry name" value="PRY"/>
</dbReference>